<comment type="cofactor">
    <cofactor evidence="8">
        <name>Zn(2+)</name>
        <dbReference type="ChEBI" id="CHEBI:29105"/>
    </cofactor>
    <text evidence="8">Binds 2 Zn(2+) ions per subunit.</text>
</comment>
<feature type="non-terminal residue" evidence="12">
    <location>
        <position position="231"/>
    </location>
</feature>
<dbReference type="CDD" id="cd04278">
    <property type="entry name" value="ZnMc_MMP"/>
    <property type="match status" value="1"/>
</dbReference>
<keyword evidence="5 8" id="KW-0862">Zinc</keyword>
<name>A0A0S3Q2A4_9ANNE</name>
<evidence type="ECO:0000256" key="10">
    <source>
        <dbReference type="SAM" id="SignalP"/>
    </source>
</evidence>
<feature type="chain" id="PRO_5006616101" evidence="10">
    <location>
        <begin position="25"/>
        <end position="231"/>
    </location>
</feature>
<feature type="binding site" evidence="8">
    <location>
        <position position="182"/>
    </location>
    <ligand>
        <name>Ca(2+)</name>
        <dbReference type="ChEBI" id="CHEBI:29108"/>
        <label>2</label>
    </ligand>
</feature>
<dbReference type="GO" id="GO:0006508">
    <property type="term" value="P:proteolysis"/>
    <property type="evidence" value="ECO:0007669"/>
    <property type="project" value="UniProtKB-KW"/>
</dbReference>
<comment type="cofactor">
    <cofactor evidence="8">
        <name>Ca(2+)</name>
        <dbReference type="ChEBI" id="CHEBI:29108"/>
    </cofactor>
    <text evidence="8">Can bind about 5 Ca(2+) ions per subunit.</text>
</comment>
<dbReference type="InterPro" id="IPR001818">
    <property type="entry name" value="Pept_M10_metallopeptidase"/>
</dbReference>
<evidence type="ECO:0000256" key="4">
    <source>
        <dbReference type="ARBA" id="ARBA00022801"/>
    </source>
</evidence>
<dbReference type="SMART" id="SM00235">
    <property type="entry name" value="ZnMc"/>
    <property type="match status" value="1"/>
</dbReference>
<dbReference type="InterPro" id="IPR024079">
    <property type="entry name" value="MetalloPept_cat_dom_sf"/>
</dbReference>
<reference evidence="12" key="1">
    <citation type="submission" date="2015-05" db="EMBL/GenBank/DDBJ databases">
        <title>Function and evolution of the root in the bone-eating worm Osedax japonicus.</title>
        <authorList>
            <person name="Miyamoto N."/>
            <person name="Yoshida M."/>
            <person name="Koga H."/>
            <person name="Fujiwara Y."/>
        </authorList>
    </citation>
    <scope>NUCLEOTIDE SEQUENCE</scope>
</reference>
<evidence type="ECO:0000256" key="5">
    <source>
        <dbReference type="ARBA" id="ARBA00022833"/>
    </source>
</evidence>
<dbReference type="GO" id="GO:0031012">
    <property type="term" value="C:extracellular matrix"/>
    <property type="evidence" value="ECO:0007669"/>
    <property type="project" value="InterPro"/>
</dbReference>
<feature type="binding site" description="in inhibited form" evidence="8">
    <location>
        <position position="80"/>
    </location>
    <ligand>
        <name>Zn(2+)</name>
        <dbReference type="ChEBI" id="CHEBI:29105"/>
        <label>2</label>
        <note>catalytic</note>
    </ligand>
</feature>
<dbReference type="Pfam" id="PF01471">
    <property type="entry name" value="PG_binding_1"/>
    <property type="match status" value="1"/>
</dbReference>
<dbReference type="InterPro" id="IPR021190">
    <property type="entry name" value="Pept_M10A"/>
</dbReference>
<accession>A0A0S3Q2A4</accession>
<feature type="binding site" evidence="8">
    <location>
        <position position="211"/>
    </location>
    <ligand>
        <name>Zn(2+)</name>
        <dbReference type="ChEBI" id="CHEBI:29105"/>
        <label>2</label>
        <note>catalytic</note>
    </ligand>
</feature>
<dbReference type="GO" id="GO:0030198">
    <property type="term" value="P:extracellular matrix organization"/>
    <property type="evidence" value="ECO:0007669"/>
    <property type="project" value="TreeGrafter"/>
</dbReference>
<dbReference type="PANTHER" id="PTHR10201">
    <property type="entry name" value="MATRIX METALLOPROTEINASE"/>
    <property type="match status" value="1"/>
</dbReference>
<dbReference type="GO" id="GO:0008270">
    <property type="term" value="F:zinc ion binding"/>
    <property type="evidence" value="ECO:0007669"/>
    <property type="project" value="InterPro"/>
</dbReference>
<dbReference type="SUPFAM" id="SSF47090">
    <property type="entry name" value="PGBD-like"/>
    <property type="match status" value="1"/>
</dbReference>
<proteinExistence type="evidence at transcript level"/>
<feature type="binding site" evidence="8">
    <location>
        <position position="229"/>
    </location>
    <ligand>
        <name>Zn(2+)</name>
        <dbReference type="ChEBI" id="CHEBI:29105"/>
        <label>2</label>
        <note>catalytic</note>
    </ligand>
</feature>
<feature type="binding site" evidence="8">
    <location>
        <position position="175"/>
    </location>
    <ligand>
        <name>Zn(2+)</name>
        <dbReference type="ChEBI" id="CHEBI:29105"/>
        <label>1</label>
    </ligand>
</feature>
<dbReference type="InterPro" id="IPR002477">
    <property type="entry name" value="Peptidoglycan-bd-like"/>
</dbReference>
<feature type="region of interest" description="Disordered" evidence="9">
    <location>
        <begin position="77"/>
        <end position="98"/>
    </location>
</feature>
<keyword evidence="2" id="KW-0645">Protease</keyword>
<evidence type="ECO:0000256" key="8">
    <source>
        <dbReference type="PIRSR" id="PIRSR621190-2"/>
    </source>
</evidence>
<feature type="active site" evidence="7">
    <location>
        <position position="212"/>
    </location>
</feature>
<feature type="signal peptide" evidence="10">
    <location>
        <begin position="1"/>
        <end position="24"/>
    </location>
</feature>
<evidence type="ECO:0000256" key="2">
    <source>
        <dbReference type="ARBA" id="ARBA00022670"/>
    </source>
</evidence>
<dbReference type="GO" id="GO:0005615">
    <property type="term" value="C:extracellular space"/>
    <property type="evidence" value="ECO:0007669"/>
    <property type="project" value="TreeGrafter"/>
</dbReference>
<dbReference type="SUPFAM" id="SSF55486">
    <property type="entry name" value="Metalloproteases ('zincins'), catalytic domain"/>
    <property type="match status" value="1"/>
</dbReference>
<dbReference type="GO" id="GO:0004222">
    <property type="term" value="F:metalloendopeptidase activity"/>
    <property type="evidence" value="ECO:0007669"/>
    <property type="project" value="InterPro"/>
</dbReference>
<evidence type="ECO:0000256" key="1">
    <source>
        <dbReference type="ARBA" id="ARBA00010370"/>
    </source>
</evidence>
<sequence>MHQVYFVKLISLVVLLIYLETIQSLPLQEKRYLEVYGFASDISDEKQFREAVSNFQSHYHLKVTGKLDDPTTSLFSTPRCGNADKRKPNSRQRKKKYSLDGSKWQKVHLTYRILRYSSKLSRHQVERSFKMAFNQWQSTSILRFKRVTTKADIEIQFRTGDHGDNHPFDDVVLAHSYFPRFGGAVHMNDAKNWVTGRTKGDQVNLYQVALHELGHVMGLEHSDVADAIMQP</sequence>
<feature type="binding site" evidence="8">
    <location>
        <position position="215"/>
    </location>
    <ligand>
        <name>Zn(2+)</name>
        <dbReference type="ChEBI" id="CHEBI:29105"/>
        <label>2</label>
        <note>catalytic</note>
    </ligand>
</feature>
<dbReference type="InterPro" id="IPR036365">
    <property type="entry name" value="PGBD-like_sf"/>
</dbReference>
<dbReference type="InterPro" id="IPR006026">
    <property type="entry name" value="Peptidase_Metallo"/>
</dbReference>
<evidence type="ECO:0000256" key="6">
    <source>
        <dbReference type="ARBA" id="ARBA00023049"/>
    </source>
</evidence>
<dbReference type="PRINTS" id="PR00138">
    <property type="entry name" value="MATRIXIN"/>
</dbReference>
<feature type="binding site" evidence="8">
    <location>
        <position position="162"/>
    </location>
    <ligand>
        <name>Zn(2+)</name>
        <dbReference type="ChEBI" id="CHEBI:29105"/>
        <label>1</label>
    </ligand>
</feature>
<protein>
    <submittedName>
        <fullName evidence="12">Matrix metalloproteinase</fullName>
    </submittedName>
</protein>
<feature type="binding site" evidence="8">
    <location>
        <position position="169"/>
    </location>
    <ligand>
        <name>Ca(2+)</name>
        <dbReference type="ChEBI" id="CHEBI:29108"/>
        <label>3</label>
    </ligand>
</feature>
<keyword evidence="4" id="KW-0378">Hydrolase</keyword>
<organism evidence="12">
    <name type="scientific">Osedax japonicus</name>
    <dbReference type="NCBI Taxonomy" id="385425"/>
    <lineage>
        <taxon>Eukaryota</taxon>
        <taxon>Metazoa</taxon>
        <taxon>Spiralia</taxon>
        <taxon>Lophotrochozoa</taxon>
        <taxon>Annelida</taxon>
        <taxon>Polychaeta</taxon>
        <taxon>Sedentaria</taxon>
        <taxon>Canalipalpata</taxon>
        <taxon>Sabellida</taxon>
        <taxon>Siboglinidae</taxon>
        <taxon>Osedax</taxon>
    </lineage>
</organism>
<feature type="binding site" evidence="8">
    <location>
        <position position="189"/>
    </location>
    <ligand>
        <name>Ca(2+)</name>
        <dbReference type="ChEBI" id="CHEBI:29108"/>
        <label>1</label>
    </ligand>
</feature>
<keyword evidence="10" id="KW-0732">Signal</keyword>
<comment type="similarity">
    <text evidence="1">Belongs to the peptidase M10A family.</text>
</comment>
<keyword evidence="3 8" id="KW-0479">Metal-binding</keyword>
<evidence type="ECO:0000256" key="9">
    <source>
        <dbReference type="SAM" id="MobiDB-lite"/>
    </source>
</evidence>
<dbReference type="PANTHER" id="PTHR10201:SF331">
    <property type="entry name" value="MATRIX METALLOPROTEINASE-14-LIKE ISOFORM X1"/>
    <property type="match status" value="1"/>
</dbReference>
<evidence type="ECO:0000256" key="3">
    <source>
        <dbReference type="ARBA" id="ARBA00022723"/>
    </source>
</evidence>
<dbReference type="Gene3D" id="3.40.390.10">
    <property type="entry name" value="Collagenase (Catalytic Domain)"/>
    <property type="match status" value="1"/>
</dbReference>
<dbReference type="InterPro" id="IPR033739">
    <property type="entry name" value="M10A_MMP"/>
</dbReference>
<feature type="binding site" evidence="8">
    <location>
        <position position="221"/>
    </location>
    <ligand>
        <name>Zn(2+)</name>
        <dbReference type="ChEBI" id="CHEBI:29105"/>
        <label>2</label>
        <note>catalytic</note>
    </ligand>
</feature>
<keyword evidence="8" id="KW-0106">Calcium</keyword>
<evidence type="ECO:0000259" key="11">
    <source>
        <dbReference type="SMART" id="SM00235"/>
    </source>
</evidence>
<keyword evidence="6" id="KW-0482">Metalloprotease</keyword>
<gene>
    <name evidence="12" type="primary">Oja-mmp22</name>
</gene>
<feature type="binding site" evidence="8">
    <location>
        <position position="152"/>
    </location>
    <ligand>
        <name>Ca(2+)</name>
        <dbReference type="ChEBI" id="CHEBI:29108"/>
        <label>2</label>
    </ligand>
</feature>
<evidence type="ECO:0000256" key="7">
    <source>
        <dbReference type="PIRSR" id="PIRSR621190-1"/>
    </source>
</evidence>
<feature type="binding site" evidence="8">
    <location>
        <position position="164"/>
    </location>
    <ligand>
        <name>Zn(2+)</name>
        <dbReference type="ChEBI" id="CHEBI:29105"/>
        <label>1</label>
    </ligand>
</feature>
<dbReference type="EMBL" id="LC056007">
    <property type="protein sequence ID" value="BAT62459.1"/>
    <property type="molecule type" value="mRNA"/>
</dbReference>
<dbReference type="Pfam" id="PF00413">
    <property type="entry name" value="Peptidase_M10"/>
    <property type="match status" value="1"/>
</dbReference>
<feature type="binding site" evidence="8">
    <location>
        <position position="186"/>
    </location>
    <ligand>
        <name>Zn(2+)</name>
        <dbReference type="ChEBI" id="CHEBI:29105"/>
        <label>1</label>
    </ligand>
</feature>
<feature type="domain" description="Peptidase metallopeptidase" evidence="11">
    <location>
        <begin position="100"/>
        <end position="231"/>
    </location>
</feature>
<evidence type="ECO:0000313" key="12">
    <source>
        <dbReference type="EMBL" id="BAT62459.1"/>
    </source>
</evidence>
<dbReference type="GO" id="GO:0030574">
    <property type="term" value="P:collagen catabolic process"/>
    <property type="evidence" value="ECO:0007669"/>
    <property type="project" value="TreeGrafter"/>
</dbReference>
<dbReference type="AlphaFoldDB" id="A0A0S3Q2A4"/>